<evidence type="ECO:0000256" key="1">
    <source>
        <dbReference type="ARBA" id="ARBA00001933"/>
    </source>
</evidence>
<dbReference type="InterPro" id="IPR004534">
    <property type="entry name" value="SelA_trans"/>
</dbReference>
<evidence type="ECO:0000256" key="7">
    <source>
        <dbReference type="ARBA" id="ARBA00044507"/>
    </source>
</evidence>
<name>A0A6G8AUP3_9ENTE</name>
<keyword evidence="2 8" id="KW-0963">Cytoplasm</keyword>
<dbReference type="EC" id="2.9.1.1" evidence="8"/>
<dbReference type="Pfam" id="PF03841">
    <property type="entry name" value="SelA"/>
    <property type="match status" value="1"/>
</dbReference>
<accession>A0A6G8AUP3</accession>
<evidence type="ECO:0000256" key="9">
    <source>
        <dbReference type="PIRSR" id="PIRSR618319-50"/>
    </source>
</evidence>
<protein>
    <recommendedName>
        <fullName evidence="8">L-seryl-tRNA(Sec) selenium transferase</fullName>
        <ecNumber evidence="8">2.9.1.1</ecNumber>
    </recommendedName>
    <alternativeName>
        <fullName evidence="8">Selenocysteine synthase</fullName>
        <shortName evidence="8">Sec synthase</shortName>
    </alternativeName>
    <alternativeName>
        <fullName evidence="8">Selenocysteinyl-tRNA(Sec) synthase</fullName>
    </alternativeName>
</protein>
<dbReference type="InterPro" id="IPR018319">
    <property type="entry name" value="SelA-like"/>
</dbReference>
<comment type="subcellular location">
    <subcellularLocation>
        <location evidence="8">Cytoplasm</location>
    </subcellularLocation>
</comment>
<dbReference type="UniPathway" id="UPA00906">
    <property type="reaction ID" value="UER00896"/>
</dbReference>
<evidence type="ECO:0000256" key="3">
    <source>
        <dbReference type="ARBA" id="ARBA00022679"/>
    </source>
</evidence>
<dbReference type="RefSeq" id="WP_166034920.1">
    <property type="nucleotide sequence ID" value="NZ_CP049887.1"/>
</dbReference>
<evidence type="ECO:0000256" key="2">
    <source>
        <dbReference type="ARBA" id="ARBA00022490"/>
    </source>
</evidence>
<keyword evidence="3 8" id="KW-0808">Transferase</keyword>
<dbReference type="InterPro" id="IPR015421">
    <property type="entry name" value="PyrdxlP-dep_Trfase_major"/>
</dbReference>
<dbReference type="PANTHER" id="PTHR32328:SF0">
    <property type="entry name" value="L-SERYL-TRNA(SEC) SELENIUM TRANSFERASE"/>
    <property type="match status" value="1"/>
</dbReference>
<dbReference type="KEGG" id="vhy:G7082_09855"/>
<comment type="catalytic activity">
    <reaction evidence="8">
        <text>L-seryl-tRNA(Sec) + selenophosphate + H(+) = L-selenocysteinyl-tRNA(Sec) + phosphate</text>
        <dbReference type="Rhea" id="RHEA:22728"/>
        <dbReference type="Rhea" id="RHEA-COMP:9742"/>
        <dbReference type="Rhea" id="RHEA-COMP:9743"/>
        <dbReference type="ChEBI" id="CHEBI:15378"/>
        <dbReference type="ChEBI" id="CHEBI:16144"/>
        <dbReference type="ChEBI" id="CHEBI:43474"/>
        <dbReference type="ChEBI" id="CHEBI:78533"/>
        <dbReference type="ChEBI" id="CHEBI:78573"/>
        <dbReference type="EC" id="2.9.1.1"/>
    </reaction>
</comment>
<dbReference type="NCBIfam" id="TIGR00474">
    <property type="entry name" value="selA"/>
    <property type="match status" value="1"/>
</dbReference>
<dbReference type="EMBL" id="CP049887">
    <property type="protein sequence ID" value="QIL48788.1"/>
    <property type="molecule type" value="Genomic_DNA"/>
</dbReference>
<comment type="similarity">
    <text evidence="7 8">Belongs to the SelA family.</text>
</comment>
<dbReference type="GO" id="GO:0001717">
    <property type="term" value="P:conversion of seryl-tRNAsec to selenocys-tRNAsec"/>
    <property type="evidence" value="ECO:0007669"/>
    <property type="project" value="UniProtKB-UniRule"/>
</dbReference>
<dbReference type="Gene3D" id="3.40.640.10">
    <property type="entry name" value="Type I PLP-dependent aspartate aminotransferase-like (Major domain)"/>
    <property type="match status" value="1"/>
</dbReference>
<evidence type="ECO:0000256" key="8">
    <source>
        <dbReference type="HAMAP-Rule" id="MF_00423"/>
    </source>
</evidence>
<gene>
    <name evidence="8" type="primary">selA</name>
    <name evidence="10" type="ORF">G7082_09855</name>
</gene>
<dbReference type="PANTHER" id="PTHR32328">
    <property type="entry name" value="L-SERYL-TRNA(SEC) SELENIUM TRANSFERASE"/>
    <property type="match status" value="1"/>
</dbReference>
<dbReference type="AlphaFoldDB" id="A0A6G8AUP3"/>
<reference evidence="10 11" key="1">
    <citation type="submission" date="2020-03" db="EMBL/GenBank/DDBJ databases">
        <title>Vagococcus sp. nov., isolated from beetles.</title>
        <authorList>
            <person name="Hyun D.-W."/>
            <person name="Bae J.-W."/>
        </authorList>
    </citation>
    <scope>NUCLEOTIDE SEQUENCE [LARGE SCALE GENOMIC DNA]</scope>
    <source>
        <strain evidence="10 11">HDW17B</strain>
    </source>
</reference>
<evidence type="ECO:0000256" key="5">
    <source>
        <dbReference type="ARBA" id="ARBA00022917"/>
    </source>
</evidence>
<proteinExistence type="inferred from homology"/>
<comment type="function">
    <text evidence="8">Converts seryl-tRNA(Sec) to selenocysteinyl-tRNA(Sec) required for selenoprotein biosynthesis.</text>
</comment>
<keyword evidence="6 8" id="KW-0711">Selenium</keyword>
<organism evidence="10 11">
    <name type="scientific">Vagococcus hydrophili</name>
    <dbReference type="NCBI Taxonomy" id="2714947"/>
    <lineage>
        <taxon>Bacteria</taxon>
        <taxon>Bacillati</taxon>
        <taxon>Bacillota</taxon>
        <taxon>Bacilli</taxon>
        <taxon>Lactobacillales</taxon>
        <taxon>Enterococcaceae</taxon>
        <taxon>Vagococcus</taxon>
    </lineage>
</organism>
<keyword evidence="5 8" id="KW-0648">Protein biosynthesis</keyword>
<comment type="cofactor">
    <cofactor evidence="1 8 9">
        <name>pyridoxal 5'-phosphate</name>
        <dbReference type="ChEBI" id="CHEBI:597326"/>
    </cofactor>
</comment>
<evidence type="ECO:0000256" key="6">
    <source>
        <dbReference type="ARBA" id="ARBA00023266"/>
    </source>
</evidence>
<feature type="modified residue" description="N6-(pyridoxal phosphate)lysine" evidence="8 9">
    <location>
        <position position="293"/>
    </location>
</feature>
<keyword evidence="11" id="KW-1185">Reference proteome</keyword>
<evidence type="ECO:0000313" key="10">
    <source>
        <dbReference type="EMBL" id="QIL48788.1"/>
    </source>
</evidence>
<evidence type="ECO:0000313" key="11">
    <source>
        <dbReference type="Proteomes" id="UP000501747"/>
    </source>
</evidence>
<sequence>MIDYQKLADLPSVDGLLKHDRIEKLVVDSPKKVKATIQDILKSYREAYLSGEITELPREEEIINQILKQQEEKNEYSLKEVINATGTIVHTNLGRSPLSLKVKEQLEKSAFSYTNLEYNLETGERGSRYQHLEEVVKKLTGAEDVVVVNNNAAAVMLALSTLIPQKEVLISRGELVEIGGSFRIPEVIELSGGVIREVGTTNKTHLKDYEKGINEETGAIMKVHTSNYRVIGFTESPSIEELADLAHKNNLPIINDLGSGLLIDMQSFGLPYEPTIQESLKQGCDVVMFSGDKLLGGPQVGVIIGKKEYIEPMKSNQLLRALRVDKLTLSALEATLNLYLEPEIALKEIPTLSMISKTYEVCLEEAKGLELSLRQAELPIIIERITEKSQVGGGSYPEYQLPTELVGIKSETISVNQLAMLLRGLEKPIIPRIKNDRIWFDVRTLNQKEREMIVCELKKILDV</sequence>
<dbReference type="GO" id="GO:0005737">
    <property type="term" value="C:cytoplasm"/>
    <property type="evidence" value="ECO:0007669"/>
    <property type="project" value="UniProtKB-SubCell"/>
</dbReference>
<comment type="pathway">
    <text evidence="8">Aminoacyl-tRNA biosynthesis; selenocysteinyl-tRNA(Sec) biosynthesis; selenocysteinyl-tRNA(Sec) from L-seryl-tRNA(Sec) (bacterial route): step 1/1.</text>
</comment>
<dbReference type="HAMAP" id="MF_00423">
    <property type="entry name" value="SelA"/>
    <property type="match status" value="1"/>
</dbReference>
<evidence type="ECO:0000256" key="4">
    <source>
        <dbReference type="ARBA" id="ARBA00022898"/>
    </source>
</evidence>
<dbReference type="Proteomes" id="UP000501747">
    <property type="component" value="Chromosome"/>
</dbReference>
<dbReference type="InterPro" id="IPR015424">
    <property type="entry name" value="PyrdxlP-dep_Trfase"/>
</dbReference>
<dbReference type="GO" id="GO:0004125">
    <property type="term" value="F:L-seryl-tRNA(Sec) selenium transferase activity"/>
    <property type="evidence" value="ECO:0007669"/>
    <property type="project" value="UniProtKB-UniRule"/>
</dbReference>
<dbReference type="Gene3D" id="3.90.1150.180">
    <property type="match status" value="1"/>
</dbReference>
<keyword evidence="4 8" id="KW-0663">Pyridoxal phosphate</keyword>
<dbReference type="SUPFAM" id="SSF53383">
    <property type="entry name" value="PLP-dependent transferases"/>
    <property type="match status" value="1"/>
</dbReference>
<dbReference type="GO" id="GO:0001514">
    <property type="term" value="P:selenocysteine incorporation"/>
    <property type="evidence" value="ECO:0007669"/>
    <property type="project" value="UniProtKB-UniRule"/>
</dbReference>